<dbReference type="EMBL" id="CP016346">
    <property type="protein sequence ID" value="ANQ14355.1"/>
    <property type="molecule type" value="Genomic_DNA"/>
</dbReference>
<keyword evidence="3" id="KW-1185">Reference proteome</keyword>
<dbReference type="GeneID" id="70915321"/>
<dbReference type="Pfam" id="PF03479">
    <property type="entry name" value="PCC"/>
    <property type="match status" value="1"/>
</dbReference>
<dbReference type="KEGG" id="vna:PN96_20995"/>
<accession>A0AAN0Y5G2</accession>
<dbReference type="Proteomes" id="UP000092741">
    <property type="component" value="Chromosome 2"/>
</dbReference>
<sequence length="136" mass="14806">MSLNVIVVRLTKGMDLKQSLAQIVLEQGITAGSIASCVGCVSQLQLRLAGAKSTLIKQEPLEIVSVMGTLTPEHQHVHISLSDEHGHVWGGHLMEGTIIDTTAELIIHNYPKLTFSREMDESTGYTELQVNITSTN</sequence>
<dbReference type="CDD" id="cd11378">
    <property type="entry name" value="DUF296"/>
    <property type="match status" value="1"/>
</dbReference>
<dbReference type="PANTHER" id="PTHR34988:SF1">
    <property type="entry name" value="DNA-BINDING PROTEIN"/>
    <property type="match status" value="1"/>
</dbReference>
<reference evidence="2 3" key="1">
    <citation type="submission" date="2016-07" db="EMBL/GenBank/DDBJ databases">
        <title>Developing Vibrio natriegens as a novel, fast-growing host for biotechnology.</title>
        <authorList>
            <person name="Weinstock M.T."/>
            <person name="Hesek E.D."/>
            <person name="Wilson C.M."/>
            <person name="Gibson D.G."/>
        </authorList>
    </citation>
    <scope>NUCLEOTIDE SEQUENCE [LARGE SCALE GENOMIC DNA]</scope>
    <source>
        <strain evidence="2 3">ATCC 14048</strain>
    </source>
</reference>
<protein>
    <submittedName>
        <fullName evidence="2">DNA-binding protein</fullName>
    </submittedName>
</protein>
<dbReference type="Gene3D" id="3.30.1330.80">
    <property type="entry name" value="Hypothetical protein, similar to alpha- acetolactate decarboxylase, domain 2"/>
    <property type="match status" value="1"/>
</dbReference>
<dbReference type="SUPFAM" id="SSF117856">
    <property type="entry name" value="AF0104/ALDC/Ptd012-like"/>
    <property type="match status" value="1"/>
</dbReference>
<dbReference type="PANTHER" id="PTHR34988">
    <property type="entry name" value="PROTEIN, PUTATIVE-RELATED"/>
    <property type="match status" value="1"/>
</dbReference>
<organism evidence="2 3">
    <name type="scientific">Vibrio natriegens NBRC 15636 = ATCC 14048 = DSM 759</name>
    <dbReference type="NCBI Taxonomy" id="1219067"/>
    <lineage>
        <taxon>Bacteria</taxon>
        <taxon>Pseudomonadati</taxon>
        <taxon>Pseudomonadota</taxon>
        <taxon>Gammaproteobacteria</taxon>
        <taxon>Vibrionales</taxon>
        <taxon>Vibrionaceae</taxon>
        <taxon>Vibrio</taxon>
    </lineage>
</organism>
<evidence type="ECO:0000313" key="2">
    <source>
        <dbReference type="EMBL" id="ANQ14355.1"/>
    </source>
</evidence>
<dbReference type="GO" id="GO:0003677">
    <property type="term" value="F:DNA binding"/>
    <property type="evidence" value="ECO:0007669"/>
    <property type="project" value="UniProtKB-KW"/>
</dbReference>
<dbReference type="RefSeq" id="WP_020334952.1">
    <property type="nucleotide sequence ID" value="NZ_ATFJ01000032.1"/>
</dbReference>
<dbReference type="AlphaFoldDB" id="A0AAN0Y5G2"/>
<evidence type="ECO:0000259" key="1">
    <source>
        <dbReference type="PROSITE" id="PS51742"/>
    </source>
</evidence>
<name>A0AAN0Y5G2_VIBNA</name>
<dbReference type="PROSITE" id="PS51742">
    <property type="entry name" value="PPC"/>
    <property type="match status" value="1"/>
</dbReference>
<feature type="domain" description="PPC" evidence="1">
    <location>
        <begin position="1"/>
        <end position="131"/>
    </location>
</feature>
<keyword evidence="2" id="KW-0238">DNA-binding</keyword>
<evidence type="ECO:0000313" key="3">
    <source>
        <dbReference type="Proteomes" id="UP000092741"/>
    </source>
</evidence>
<proteinExistence type="predicted"/>
<dbReference type="InterPro" id="IPR005175">
    <property type="entry name" value="PPC_dom"/>
</dbReference>
<gene>
    <name evidence="2" type="ORF">BA890_16490</name>
</gene>